<feature type="compositionally biased region" description="Low complexity" evidence="1">
    <location>
        <begin position="216"/>
        <end position="225"/>
    </location>
</feature>
<feature type="compositionally biased region" description="Basic and acidic residues" evidence="1">
    <location>
        <begin position="203"/>
        <end position="213"/>
    </location>
</feature>
<organism evidence="2 3">
    <name type="scientific">Actinopolymorpha pittospori</name>
    <dbReference type="NCBI Taxonomy" id="648752"/>
    <lineage>
        <taxon>Bacteria</taxon>
        <taxon>Bacillati</taxon>
        <taxon>Actinomycetota</taxon>
        <taxon>Actinomycetes</taxon>
        <taxon>Propionibacteriales</taxon>
        <taxon>Actinopolymorphaceae</taxon>
        <taxon>Actinopolymorpha</taxon>
    </lineage>
</organism>
<accession>A0A927MMI7</accession>
<comment type="caution">
    <text evidence="2">The sequence shown here is derived from an EMBL/GenBank/DDBJ whole genome shotgun (WGS) entry which is preliminary data.</text>
</comment>
<sequence length="285" mass="29735">MVWSIFPDGLSESSCSELRSFSCSSPPVGDPIVGDGSADGDGSVESERGRLDGGSPTFLDEQSATPDATAAGGELRADATLDGEVAQFQVTSEADFEDAEVLGVGGTHDARSVALDGDALGDQWQAVAVLVGGEGVGTSRGEAQGGAAVGVGVHERGDQLLRITGHLHLPAVGPVVPVVVPARTLLDVPVHGFGDVSRHRRRDQLPRLDDAHVRRGAQAGQPAAGDADRRETCHTRQTARGAEPGPFRLASTNVHNPPTNCEAADSQRYCRMREIHSASRITPDK</sequence>
<dbReference type="AlphaFoldDB" id="A0A927MMI7"/>
<proteinExistence type="predicted"/>
<dbReference type="EMBL" id="JADBEM010000001">
    <property type="protein sequence ID" value="MBE1603264.1"/>
    <property type="molecule type" value="Genomic_DNA"/>
</dbReference>
<evidence type="ECO:0000313" key="2">
    <source>
        <dbReference type="EMBL" id="MBE1603264.1"/>
    </source>
</evidence>
<dbReference type="RefSeq" id="WP_192748137.1">
    <property type="nucleotide sequence ID" value="NZ_BAABJL010000055.1"/>
</dbReference>
<protein>
    <submittedName>
        <fullName evidence="2">Uncharacterized protein</fullName>
    </submittedName>
</protein>
<evidence type="ECO:0000256" key="1">
    <source>
        <dbReference type="SAM" id="MobiDB-lite"/>
    </source>
</evidence>
<name>A0A927MMI7_9ACTN</name>
<feature type="compositionally biased region" description="Low complexity" evidence="1">
    <location>
        <begin position="33"/>
        <end position="43"/>
    </location>
</feature>
<reference evidence="2" key="1">
    <citation type="submission" date="2020-10" db="EMBL/GenBank/DDBJ databases">
        <title>Sequencing the genomes of 1000 actinobacteria strains.</title>
        <authorList>
            <person name="Klenk H.-P."/>
        </authorList>
    </citation>
    <scope>NUCLEOTIDE SEQUENCE</scope>
    <source>
        <strain evidence="2">DSM 45354</strain>
    </source>
</reference>
<feature type="region of interest" description="Disordered" evidence="1">
    <location>
        <begin position="197"/>
        <end position="262"/>
    </location>
</feature>
<feature type="compositionally biased region" description="Polar residues" evidence="1">
    <location>
        <begin position="250"/>
        <end position="259"/>
    </location>
</feature>
<evidence type="ECO:0000313" key="3">
    <source>
        <dbReference type="Proteomes" id="UP000638648"/>
    </source>
</evidence>
<keyword evidence="3" id="KW-1185">Reference proteome</keyword>
<dbReference type="Proteomes" id="UP000638648">
    <property type="component" value="Unassembled WGS sequence"/>
</dbReference>
<gene>
    <name evidence="2" type="ORF">HEB94_000112</name>
</gene>
<feature type="region of interest" description="Disordered" evidence="1">
    <location>
        <begin position="17"/>
        <end position="64"/>
    </location>
</feature>